<feature type="transmembrane region" description="Helical" evidence="13">
    <location>
        <begin position="394"/>
        <end position="415"/>
    </location>
</feature>
<comment type="similarity">
    <text evidence="2">Belongs to the ABC transporter superfamily.</text>
</comment>
<dbReference type="OrthoDB" id="9787557at2"/>
<dbReference type="PROSITE" id="PS00211">
    <property type="entry name" value="ABC_TRANSPORTER_1"/>
    <property type="match status" value="1"/>
</dbReference>
<dbReference type="InterPro" id="IPR027417">
    <property type="entry name" value="P-loop_NTPase"/>
</dbReference>
<evidence type="ECO:0000256" key="12">
    <source>
        <dbReference type="ARBA" id="ARBA00043264"/>
    </source>
</evidence>
<dbReference type="FunFam" id="3.40.50.300:FF:000299">
    <property type="entry name" value="ABC transporter ATP-binding protein/permease"/>
    <property type="match status" value="1"/>
</dbReference>
<evidence type="ECO:0000256" key="9">
    <source>
        <dbReference type="ARBA" id="ARBA00022989"/>
    </source>
</evidence>
<evidence type="ECO:0000256" key="1">
    <source>
        <dbReference type="ARBA" id="ARBA00004651"/>
    </source>
</evidence>
<gene>
    <name evidence="17" type="ORF">FBZ95_106552</name>
</gene>
<dbReference type="AlphaFoldDB" id="A0A560JPG1"/>
<evidence type="ECO:0000259" key="16">
    <source>
        <dbReference type="PROSITE" id="PS50990"/>
    </source>
</evidence>
<evidence type="ECO:0000256" key="7">
    <source>
        <dbReference type="ARBA" id="ARBA00022840"/>
    </source>
</evidence>
<dbReference type="PROSITE" id="PS50990">
    <property type="entry name" value="PEPTIDASE_C39"/>
    <property type="match status" value="1"/>
</dbReference>
<dbReference type="InterPro" id="IPR011527">
    <property type="entry name" value="ABC1_TM_dom"/>
</dbReference>
<evidence type="ECO:0000256" key="11">
    <source>
        <dbReference type="ARBA" id="ARBA00024722"/>
    </source>
</evidence>
<sequence length="721" mass="78151">MDSPAKPAPGVKKTPTVLQMEAAECGAACLAMVLAHYGRWVPLEQLRVECGVSRDGSKASNVVRAARRFGLSAKGFRQEVTTLRATPTPCIIHWNLNHFVVLEGLDGKFAYINDPAFGRRRIGLDELDRSFTGVVLVLEPTAGFVAQGSRPGGLRLLVRELRGSKAAVGLLLLLSFIMVLPGLVAASFSKIFIDDILIQHLDGWLRPLLVGMAATVLIRTILVLLQQSLLLRLQTKLSVVMISRFLWRVMALPIEFFTQRHAGDIATRVAANEQIARLLAGGIAANALNLTSVVFFAFAMAVYDLWLAAICIALSLLNVLFLRLSHRRREDLSRGLSQERGKSLGAVVSIVRSIETIKASGLEDEAFRQWSGIQAKLVNAERDLASSSIMLDMIPTLISGLTMMAILSFGGLRVIEGSLTLGSLVAFQALMASFSEPVSALVNQASGFQLIRGALDRLEDVYNYPLGDKPKAGGSEKRFPAKLAGRVELRNVQFGYSLLEPPLISDLSIAISPGSRVAIVGASGSGKSTLGRLICGLNRPWSGEILIDGAPLGDVPPEILANSVAYVDQDIFLFEGTVRDNLTLWDRTTPDVDLTRALQDGQIQGEIAIRAGNYDTYVSEGGTNFSGGQRQRIEIARALVGRPSVIVLDEATAALDPVTEKTIDDNLRRSGCTCIIIAHRLSTIRDCDEIIVLRQGKIVERGTHESLLALDGEYARLVSQE</sequence>
<dbReference type="NCBIfam" id="TIGR03796">
    <property type="entry name" value="NHLM_micro_ABC1"/>
    <property type="match status" value="1"/>
</dbReference>
<keyword evidence="5 13" id="KW-0812">Transmembrane</keyword>
<keyword evidence="9 13" id="KW-1133">Transmembrane helix</keyword>
<feature type="domain" description="ABC transmembrane type-1" evidence="15">
    <location>
        <begin position="170"/>
        <end position="450"/>
    </location>
</feature>
<dbReference type="Gene3D" id="3.90.70.10">
    <property type="entry name" value="Cysteine proteinases"/>
    <property type="match status" value="1"/>
</dbReference>
<dbReference type="InterPro" id="IPR017871">
    <property type="entry name" value="ABC_transporter-like_CS"/>
</dbReference>
<dbReference type="InterPro" id="IPR036640">
    <property type="entry name" value="ABC1_TM_sf"/>
</dbReference>
<keyword evidence="4" id="KW-1003">Cell membrane</keyword>
<dbReference type="PANTHER" id="PTHR24221">
    <property type="entry name" value="ATP-BINDING CASSETTE SUB-FAMILY B"/>
    <property type="match status" value="1"/>
</dbReference>
<name>A0A560JPG1_9BRAD</name>
<dbReference type="PROSITE" id="PS50893">
    <property type="entry name" value="ABC_TRANSPORTER_2"/>
    <property type="match status" value="1"/>
</dbReference>
<dbReference type="InterPro" id="IPR003439">
    <property type="entry name" value="ABC_transporter-like_ATP-bd"/>
</dbReference>
<reference evidence="17 18" key="1">
    <citation type="submission" date="2019-06" db="EMBL/GenBank/DDBJ databases">
        <title>Genomic Encyclopedia of Type Strains, Phase IV (KMG-V): Genome sequencing to study the core and pangenomes of soil and plant-associated prokaryotes.</title>
        <authorList>
            <person name="Whitman W."/>
        </authorList>
    </citation>
    <scope>NUCLEOTIDE SEQUENCE [LARGE SCALE GENOMIC DNA]</scope>
    <source>
        <strain evidence="17 18">BR 10556</strain>
    </source>
</reference>
<protein>
    <submittedName>
        <fullName evidence="17">NHLM bacteriocin system ABC transporter peptidase/ATP-binding protein</fullName>
    </submittedName>
</protein>
<feature type="transmembrane region" description="Helical" evidence="13">
    <location>
        <begin position="208"/>
        <end position="231"/>
    </location>
</feature>
<dbReference type="Pfam" id="PF03412">
    <property type="entry name" value="Peptidase_C39"/>
    <property type="match status" value="1"/>
</dbReference>
<proteinExistence type="inferred from homology"/>
<dbReference type="PROSITE" id="PS50929">
    <property type="entry name" value="ABC_TM1F"/>
    <property type="match status" value="1"/>
</dbReference>
<dbReference type="InterPro" id="IPR022514">
    <property type="entry name" value="NHPM_micro_ABC1"/>
</dbReference>
<evidence type="ECO:0000313" key="17">
    <source>
        <dbReference type="EMBL" id="TWB72837.1"/>
    </source>
</evidence>
<dbReference type="Gene3D" id="1.20.1560.10">
    <property type="entry name" value="ABC transporter type 1, transmembrane domain"/>
    <property type="match status" value="1"/>
</dbReference>
<keyword evidence="10 13" id="KW-0472">Membrane</keyword>
<dbReference type="GO" id="GO:0034040">
    <property type="term" value="F:ATPase-coupled lipid transmembrane transporter activity"/>
    <property type="evidence" value="ECO:0007669"/>
    <property type="project" value="TreeGrafter"/>
</dbReference>
<dbReference type="SUPFAM" id="SSF52540">
    <property type="entry name" value="P-loop containing nucleoside triphosphate hydrolases"/>
    <property type="match status" value="1"/>
</dbReference>
<dbReference type="InterPro" id="IPR005074">
    <property type="entry name" value="Peptidase_C39"/>
</dbReference>
<dbReference type="Pfam" id="PF00005">
    <property type="entry name" value="ABC_tran"/>
    <property type="match status" value="1"/>
</dbReference>
<feature type="transmembrane region" description="Helical" evidence="13">
    <location>
        <begin position="278"/>
        <end position="299"/>
    </location>
</feature>
<dbReference type="EMBL" id="VITW01000006">
    <property type="protein sequence ID" value="TWB72837.1"/>
    <property type="molecule type" value="Genomic_DNA"/>
</dbReference>
<dbReference type="InterPro" id="IPR039421">
    <property type="entry name" value="Type_1_exporter"/>
</dbReference>
<dbReference type="GO" id="GO:0015031">
    <property type="term" value="P:protein transport"/>
    <property type="evidence" value="ECO:0007669"/>
    <property type="project" value="UniProtKB-KW"/>
</dbReference>
<feature type="transmembrane region" description="Helical" evidence="13">
    <location>
        <begin position="305"/>
        <end position="324"/>
    </location>
</feature>
<keyword evidence="18" id="KW-1185">Reference proteome</keyword>
<keyword evidence="7 17" id="KW-0067">ATP-binding</keyword>
<keyword evidence="6" id="KW-0547">Nucleotide-binding</keyword>
<keyword evidence="8" id="KW-0653">Protein transport</keyword>
<comment type="function">
    <text evidence="11">Involved in beta-(1--&gt;2)glucan export. Transmembrane domains (TMD) form a pore in the inner membrane and the ATP-binding domain (NBD) is responsible for energy generation.</text>
</comment>
<dbReference type="InterPro" id="IPR003593">
    <property type="entry name" value="AAA+_ATPase"/>
</dbReference>
<dbReference type="GO" id="GO:0140359">
    <property type="term" value="F:ABC-type transporter activity"/>
    <property type="evidence" value="ECO:0007669"/>
    <property type="project" value="InterPro"/>
</dbReference>
<dbReference type="GO" id="GO:0005886">
    <property type="term" value="C:plasma membrane"/>
    <property type="evidence" value="ECO:0007669"/>
    <property type="project" value="UniProtKB-SubCell"/>
</dbReference>
<dbReference type="SUPFAM" id="SSF90123">
    <property type="entry name" value="ABC transporter transmembrane region"/>
    <property type="match status" value="1"/>
</dbReference>
<dbReference type="GO" id="GO:0016887">
    <property type="term" value="F:ATP hydrolysis activity"/>
    <property type="evidence" value="ECO:0007669"/>
    <property type="project" value="InterPro"/>
</dbReference>
<evidence type="ECO:0000259" key="14">
    <source>
        <dbReference type="PROSITE" id="PS50893"/>
    </source>
</evidence>
<evidence type="ECO:0000256" key="3">
    <source>
        <dbReference type="ARBA" id="ARBA00022448"/>
    </source>
</evidence>
<evidence type="ECO:0000313" key="18">
    <source>
        <dbReference type="Proteomes" id="UP000315914"/>
    </source>
</evidence>
<feature type="domain" description="Peptidase C39" evidence="16">
    <location>
        <begin position="19"/>
        <end position="138"/>
    </location>
</feature>
<evidence type="ECO:0000256" key="4">
    <source>
        <dbReference type="ARBA" id="ARBA00022475"/>
    </source>
</evidence>
<keyword evidence="12" id="KW-0080">Bacteriocin transport</keyword>
<evidence type="ECO:0000256" key="2">
    <source>
        <dbReference type="ARBA" id="ARBA00005417"/>
    </source>
</evidence>
<dbReference type="CDD" id="cd18569">
    <property type="entry name" value="ABC_6TM_NHLM_bacteriocin"/>
    <property type="match status" value="1"/>
</dbReference>
<evidence type="ECO:0000256" key="13">
    <source>
        <dbReference type="SAM" id="Phobius"/>
    </source>
</evidence>
<evidence type="ECO:0000256" key="6">
    <source>
        <dbReference type="ARBA" id="ARBA00022741"/>
    </source>
</evidence>
<dbReference type="GO" id="GO:0008233">
    <property type="term" value="F:peptidase activity"/>
    <property type="evidence" value="ECO:0007669"/>
    <property type="project" value="InterPro"/>
</dbReference>
<comment type="subcellular location">
    <subcellularLocation>
        <location evidence="1">Cell membrane</location>
        <topology evidence="1">Multi-pass membrane protein</topology>
    </subcellularLocation>
</comment>
<comment type="caution">
    <text evidence="17">The sequence shown here is derived from an EMBL/GenBank/DDBJ whole genome shotgun (WGS) entry which is preliminary data.</text>
</comment>
<keyword evidence="3" id="KW-0813">Transport</keyword>
<dbReference type="Pfam" id="PF00664">
    <property type="entry name" value="ABC_membrane"/>
    <property type="match status" value="1"/>
</dbReference>
<feature type="domain" description="ABC transporter" evidence="14">
    <location>
        <begin position="487"/>
        <end position="720"/>
    </location>
</feature>
<accession>A0A560JPG1</accession>
<evidence type="ECO:0000259" key="15">
    <source>
        <dbReference type="PROSITE" id="PS50929"/>
    </source>
</evidence>
<dbReference type="GO" id="GO:0005524">
    <property type="term" value="F:ATP binding"/>
    <property type="evidence" value="ECO:0007669"/>
    <property type="project" value="UniProtKB-KW"/>
</dbReference>
<feature type="transmembrane region" description="Helical" evidence="13">
    <location>
        <begin position="166"/>
        <end position="188"/>
    </location>
</feature>
<evidence type="ECO:0000256" key="8">
    <source>
        <dbReference type="ARBA" id="ARBA00022927"/>
    </source>
</evidence>
<dbReference type="GO" id="GO:0043213">
    <property type="term" value="P:bacteriocin transport"/>
    <property type="evidence" value="ECO:0007669"/>
    <property type="project" value="UniProtKB-KW"/>
</dbReference>
<evidence type="ECO:0000256" key="10">
    <source>
        <dbReference type="ARBA" id="ARBA00023136"/>
    </source>
</evidence>
<organism evidence="17 18">
    <name type="scientific">Bradyrhizobium sacchari</name>
    <dbReference type="NCBI Taxonomy" id="1399419"/>
    <lineage>
        <taxon>Bacteria</taxon>
        <taxon>Pseudomonadati</taxon>
        <taxon>Pseudomonadota</taxon>
        <taxon>Alphaproteobacteria</taxon>
        <taxon>Hyphomicrobiales</taxon>
        <taxon>Nitrobacteraceae</taxon>
        <taxon>Bradyrhizobium</taxon>
    </lineage>
</organism>
<dbReference type="RefSeq" id="WP_080137395.1">
    <property type="nucleotide sequence ID" value="NZ_LWIG01000015.1"/>
</dbReference>
<dbReference type="Proteomes" id="UP000315914">
    <property type="component" value="Unassembled WGS sequence"/>
</dbReference>
<dbReference type="PANTHER" id="PTHR24221:SF654">
    <property type="entry name" value="ATP-BINDING CASSETTE SUB-FAMILY B MEMBER 6"/>
    <property type="match status" value="1"/>
</dbReference>
<dbReference type="SMART" id="SM00382">
    <property type="entry name" value="AAA"/>
    <property type="match status" value="1"/>
</dbReference>
<dbReference type="STRING" id="1399419.A5906_40005"/>
<dbReference type="GO" id="GO:0006508">
    <property type="term" value="P:proteolysis"/>
    <property type="evidence" value="ECO:0007669"/>
    <property type="project" value="InterPro"/>
</dbReference>
<evidence type="ECO:0000256" key="5">
    <source>
        <dbReference type="ARBA" id="ARBA00022692"/>
    </source>
</evidence>
<dbReference type="Gene3D" id="3.40.50.300">
    <property type="entry name" value="P-loop containing nucleotide triphosphate hydrolases"/>
    <property type="match status" value="1"/>
</dbReference>